<feature type="region of interest" description="Disordered" evidence="1">
    <location>
        <begin position="340"/>
        <end position="514"/>
    </location>
</feature>
<dbReference type="VEuPathDB" id="FungiDB:MGYG_08608"/>
<keyword evidence="3" id="KW-1185">Reference proteome</keyword>
<dbReference type="InParanoid" id="E4V6G9"/>
<accession>E4V6G9</accession>
<dbReference type="eggNOG" id="ENOG502SY8F">
    <property type="taxonomic scope" value="Eukaryota"/>
</dbReference>
<sequence>MEPLTGFDVLAKPLPPVLTRRYYQTNSSAYHKVFYKGGLAKWNFEKDVLRAASRSRENQHRIFSQESETPRHPYSLHREQYLCGDEQSVCGRFAQNALGPATAVAFLNGIQTRFGDFKVCDEARKEKSLIPDFVGVSCSALDLEGLKGLTETPNLKIVGEAKTPWKHNLFAVYKDCFGKKKKEGPLRHALDSGSVLYVSSPILDCTSADASRGVVSVRQCLYYLLYVARNPDSYIADNTYSRAGRLDTPEQVVKHMSPAVARVASTSGSIDLHSYPHMEVYTAILQFNLDDIIDTRKGLCVLLDDQQVRVNIKRHKGDDVRDSSKKDVGGRSALPALTASAYGLQQPRTHDPSTGTRPILGGHTRKQPNALQEKLERVAGEGQITDRSLRAARRDQARGIGQEWEDPTMSSSSQGAYSDDSPSKGKAKASDPAYQLSQQQGIPYRPAKATDKGKASDFGRGSEQKFKGKGRVAFDYEPEDGGKGWYGQGASHDENQGDDKDKKPKRGGFFSRGH</sequence>
<name>E4V6G9_ARTGP</name>
<dbReference type="OrthoDB" id="4174352at2759"/>
<reference evidence="3" key="1">
    <citation type="journal article" date="2012" name="MBio">
        <title>Comparative genome analysis of Trichophyton rubrum and related dermatophytes reveals candidate genes involved in infection.</title>
        <authorList>
            <person name="Martinez D.A."/>
            <person name="Oliver B.G."/>
            <person name="Graeser Y."/>
            <person name="Goldberg J.M."/>
            <person name="Li W."/>
            <person name="Martinez-Rossi N.M."/>
            <person name="Monod M."/>
            <person name="Shelest E."/>
            <person name="Barton R.C."/>
            <person name="Birch E."/>
            <person name="Brakhage A.A."/>
            <person name="Chen Z."/>
            <person name="Gurr S.J."/>
            <person name="Heiman D."/>
            <person name="Heitman J."/>
            <person name="Kosti I."/>
            <person name="Rossi A."/>
            <person name="Saif S."/>
            <person name="Samalova M."/>
            <person name="Saunders C.W."/>
            <person name="Shea T."/>
            <person name="Summerbell R.C."/>
            <person name="Xu J."/>
            <person name="Young S."/>
            <person name="Zeng Q."/>
            <person name="Birren B.W."/>
            <person name="Cuomo C.A."/>
            <person name="White T.C."/>
        </authorList>
    </citation>
    <scope>NUCLEOTIDE SEQUENCE [LARGE SCALE GENOMIC DNA]</scope>
    <source>
        <strain evidence="3">ATCC MYA-4604 / CBS 118893</strain>
    </source>
</reference>
<protein>
    <submittedName>
        <fullName evidence="2">Uncharacterized protein</fullName>
    </submittedName>
</protein>
<feature type="compositionally biased region" description="Low complexity" evidence="1">
    <location>
        <begin position="410"/>
        <end position="420"/>
    </location>
</feature>
<feature type="compositionally biased region" description="Basic and acidic residues" evidence="1">
    <location>
        <begin position="387"/>
        <end position="397"/>
    </location>
</feature>
<organism evidence="3">
    <name type="scientific">Arthroderma gypseum (strain ATCC MYA-4604 / CBS 118893)</name>
    <name type="common">Microsporum gypseum</name>
    <dbReference type="NCBI Taxonomy" id="535722"/>
    <lineage>
        <taxon>Eukaryota</taxon>
        <taxon>Fungi</taxon>
        <taxon>Dikarya</taxon>
        <taxon>Ascomycota</taxon>
        <taxon>Pezizomycotina</taxon>
        <taxon>Eurotiomycetes</taxon>
        <taxon>Eurotiomycetidae</taxon>
        <taxon>Onygenales</taxon>
        <taxon>Arthrodermataceae</taxon>
        <taxon>Nannizzia</taxon>
    </lineage>
</organism>
<dbReference type="EMBL" id="DS989831">
    <property type="protein sequence ID" value="EFQ96685.1"/>
    <property type="molecule type" value="Genomic_DNA"/>
</dbReference>
<dbReference type="GeneID" id="10024543"/>
<gene>
    <name evidence="2" type="ORF">MGYG_08608</name>
</gene>
<dbReference type="RefSeq" id="XP_003169062.1">
    <property type="nucleotide sequence ID" value="XM_003169014.1"/>
</dbReference>
<dbReference type="HOGENOM" id="CLU_036236_0_0_1"/>
<proteinExistence type="predicted"/>
<evidence type="ECO:0000313" key="3">
    <source>
        <dbReference type="Proteomes" id="UP000002669"/>
    </source>
</evidence>
<feature type="compositionally biased region" description="Basic and acidic residues" evidence="1">
    <location>
        <begin position="491"/>
        <end position="502"/>
    </location>
</feature>
<dbReference type="Proteomes" id="UP000002669">
    <property type="component" value="Unassembled WGS sequence"/>
</dbReference>
<dbReference type="AlphaFoldDB" id="E4V6G9"/>
<feature type="compositionally biased region" description="Basic and acidic residues" evidence="1">
    <location>
        <begin position="448"/>
        <end position="466"/>
    </location>
</feature>
<evidence type="ECO:0000313" key="2">
    <source>
        <dbReference type="EMBL" id="EFQ96685.1"/>
    </source>
</evidence>
<evidence type="ECO:0000256" key="1">
    <source>
        <dbReference type="SAM" id="MobiDB-lite"/>
    </source>
</evidence>